<accession>A0A3M7Q0M1</accession>
<evidence type="ECO:0000313" key="3">
    <source>
        <dbReference type="Proteomes" id="UP000276133"/>
    </source>
</evidence>
<feature type="chain" id="PRO_5018213859" evidence="1">
    <location>
        <begin position="18"/>
        <end position="84"/>
    </location>
</feature>
<name>A0A3M7Q0M1_BRAPC</name>
<proteinExistence type="predicted"/>
<comment type="caution">
    <text evidence="2">The sequence shown here is derived from an EMBL/GenBank/DDBJ whole genome shotgun (WGS) entry which is preliminary data.</text>
</comment>
<keyword evidence="3" id="KW-1185">Reference proteome</keyword>
<dbReference type="Proteomes" id="UP000276133">
    <property type="component" value="Unassembled WGS sequence"/>
</dbReference>
<reference evidence="2 3" key="1">
    <citation type="journal article" date="2018" name="Sci. Rep.">
        <title>Genomic signatures of local adaptation to the degree of environmental predictability in rotifers.</title>
        <authorList>
            <person name="Franch-Gras L."/>
            <person name="Hahn C."/>
            <person name="Garcia-Roger E.M."/>
            <person name="Carmona M.J."/>
            <person name="Serra M."/>
            <person name="Gomez A."/>
        </authorList>
    </citation>
    <scope>NUCLEOTIDE SEQUENCE [LARGE SCALE GENOMIC DNA]</scope>
    <source>
        <strain evidence="2">HYR1</strain>
    </source>
</reference>
<evidence type="ECO:0000256" key="1">
    <source>
        <dbReference type="SAM" id="SignalP"/>
    </source>
</evidence>
<dbReference type="AlphaFoldDB" id="A0A3M7Q0M1"/>
<feature type="signal peptide" evidence="1">
    <location>
        <begin position="1"/>
        <end position="17"/>
    </location>
</feature>
<organism evidence="2 3">
    <name type="scientific">Brachionus plicatilis</name>
    <name type="common">Marine rotifer</name>
    <name type="synonym">Brachionus muelleri</name>
    <dbReference type="NCBI Taxonomy" id="10195"/>
    <lineage>
        <taxon>Eukaryota</taxon>
        <taxon>Metazoa</taxon>
        <taxon>Spiralia</taxon>
        <taxon>Gnathifera</taxon>
        <taxon>Rotifera</taxon>
        <taxon>Eurotatoria</taxon>
        <taxon>Monogononta</taxon>
        <taxon>Pseudotrocha</taxon>
        <taxon>Ploima</taxon>
        <taxon>Brachionidae</taxon>
        <taxon>Brachionus</taxon>
    </lineage>
</organism>
<gene>
    <name evidence="2" type="ORF">BpHYR1_006446</name>
</gene>
<sequence>MIAFYVIVGSWAFMIQSILVSSPSFNLTHIVPFFESSSESYSTIFLKGPKKSSSEYDFKFLIHSVLKLYKDTCFSDVRRTKKKV</sequence>
<evidence type="ECO:0000313" key="2">
    <source>
        <dbReference type="EMBL" id="RNA04940.1"/>
    </source>
</evidence>
<protein>
    <submittedName>
        <fullName evidence="2">Uncharacterized protein</fullName>
    </submittedName>
</protein>
<keyword evidence="1" id="KW-0732">Signal</keyword>
<dbReference type="EMBL" id="REGN01007906">
    <property type="protein sequence ID" value="RNA04940.1"/>
    <property type="molecule type" value="Genomic_DNA"/>
</dbReference>